<feature type="region of interest" description="Disordered" evidence="1">
    <location>
        <begin position="258"/>
        <end position="325"/>
    </location>
</feature>
<feature type="region of interest" description="Disordered" evidence="1">
    <location>
        <begin position="156"/>
        <end position="182"/>
    </location>
</feature>
<feature type="transmembrane region" description="Helical" evidence="2">
    <location>
        <begin position="185"/>
        <end position="209"/>
    </location>
</feature>
<keyword evidence="3" id="KW-0732">Signal</keyword>
<keyword evidence="2" id="KW-1133">Transmembrane helix</keyword>
<evidence type="ECO:0000256" key="1">
    <source>
        <dbReference type="SAM" id="MobiDB-lite"/>
    </source>
</evidence>
<keyword evidence="2" id="KW-0472">Membrane</keyword>
<protein>
    <submittedName>
        <fullName evidence="4">Uncharacterized protein</fullName>
    </submittedName>
</protein>
<keyword evidence="2" id="KW-0812">Transmembrane</keyword>
<evidence type="ECO:0000313" key="5">
    <source>
        <dbReference type="Proteomes" id="UP001175000"/>
    </source>
</evidence>
<dbReference type="Proteomes" id="UP001175000">
    <property type="component" value="Unassembled WGS sequence"/>
</dbReference>
<gene>
    <name evidence="4" type="ORF">B0T14DRAFT_541736</name>
</gene>
<name>A0AA40CBN7_9PEZI</name>
<keyword evidence="5" id="KW-1185">Reference proteome</keyword>
<comment type="caution">
    <text evidence="4">The sequence shown here is derived from an EMBL/GenBank/DDBJ whole genome shotgun (WGS) entry which is preliminary data.</text>
</comment>
<evidence type="ECO:0000256" key="2">
    <source>
        <dbReference type="SAM" id="Phobius"/>
    </source>
</evidence>
<feature type="chain" id="PRO_5041363308" evidence="3">
    <location>
        <begin position="23"/>
        <end position="391"/>
    </location>
</feature>
<evidence type="ECO:0000256" key="3">
    <source>
        <dbReference type="SAM" id="SignalP"/>
    </source>
</evidence>
<reference evidence="4" key="1">
    <citation type="submission" date="2023-06" db="EMBL/GenBank/DDBJ databases">
        <title>Genome-scale phylogeny and comparative genomics of the fungal order Sordariales.</title>
        <authorList>
            <consortium name="Lawrence Berkeley National Laboratory"/>
            <person name="Hensen N."/>
            <person name="Bonometti L."/>
            <person name="Westerberg I."/>
            <person name="Brannstrom I.O."/>
            <person name="Guillou S."/>
            <person name="Cros-Aarteil S."/>
            <person name="Calhoun S."/>
            <person name="Haridas S."/>
            <person name="Kuo A."/>
            <person name="Mondo S."/>
            <person name="Pangilinan J."/>
            <person name="Riley R."/>
            <person name="Labutti K."/>
            <person name="Andreopoulos B."/>
            <person name="Lipzen A."/>
            <person name="Chen C."/>
            <person name="Yanf M."/>
            <person name="Daum C."/>
            <person name="Ng V."/>
            <person name="Clum A."/>
            <person name="Steindorff A."/>
            <person name="Ohm R."/>
            <person name="Martin F."/>
            <person name="Silar P."/>
            <person name="Natvig D."/>
            <person name="Lalanne C."/>
            <person name="Gautier V."/>
            <person name="Ament-Velasquez S.L."/>
            <person name="Kruys A."/>
            <person name="Hutchinson M.I."/>
            <person name="Powell A.J."/>
            <person name="Barry K."/>
            <person name="Miller A.N."/>
            <person name="Grigoriev I.V."/>
            <person name="Debuchy R."/>
            <person name="Gladieux P."/>
            <person name="Thoren M.H."/>
            <person name="Johannesson H."/>
        </authorList>
    </citation>
    <scope>NUCLEOTIDE SEQUENCE</scope>
    <source>
        <strain evidence="4">CBS 606.72</strain>
    </source>
</reference>
<accession>A0AA40CBN7</accession>
<feature type="signal peptide" evidence="3">
    <location>
        <begin position="1"/>
        <end position="22"/>
    </location>
</feature>
<organism evidence="4 5">
    <name type="scientific">Immersiella caudata</name>
    <dbReference type="NCBI Taxonomy" id="314043"/>
    <lineage>
        <taxon>Eukaryota</taxon>
        <taxon>Fungi</taxon>
        <taxon>Dikarya</taxon>
        <taxon>Ascomycota</taxon>
        <taxon>Pezizomycotina</taxon>
        <taxon>Sordariomycetes</taxon>
        <taxon>Sordariomycetidae</taxon>
        <taxon>Sordariales</taxon>
        <taxon>Lasiosphaeriaceae</taxon>
        <taxon>Immersiella</taxon>
    </lineage>
</organism>
<dbReference type="EMBL" id="JAULSU010000001">
    <property type="protein sequence ID" value="KAK0632330.1"/>
    <property type="molecule type" value="Genomic_DNA"/>
</dbReference>
<evidence type="ECO:0000313" key="4">
    <source>
        <dbReference type="EMBL" id="KAK0632330.1"/>
    </source>
</evidence>
<sequence length="391" mass="40511">MRRRGWILQGAHLFAFLATASATAIPPSQIFSRQDSTCPKDYSSCANFPGNFCCPTTQACISLAGGTTLLCCPQKSDCQRIVPISCDISLQDASKKPEAVVKTTALTSQLPKCGDRCCPFGYSCGSGKDECVKDKEQKAPPGASTSTTTSASASASATATSASSQTSIPAATTTSSDSGGGPSGAVIGGVVGGILAAIALAVIAACILIKRKKKAAGTPSLKLSRSSSSFGNIISNPIVMEGNLKAMRSDFNRRASRSFDGSTLDGFAPTRKSISSRGSNSSRTRNLTGNGLLRHSSIAYGYNPADLPNPPPPRTPRQGDREPSSVSINVFADPLTLTPESAAHAARGKRNSGMTTFTQLMDEADLGGVARGQAYVPYRPQTAGDGSPVRR</sequence>
<proteinExistence type="predicted"/>
<feature type="compositionally biased region" description="Low complexity" evidence="1">
    <location>
        <begin position="271"/>
        <end position="285"/>
    </location>
</feature>
<feature type="compositionally biased region" description="Low complexity" evidence="1">
    <location>
        <begin position="156"/>
        <end position="177"/>
    </location>
</feature>
<dbReference type="AlphaFoldDB" id="A0AA40CBN7"/>